<reference evidence="4" key="1">
    <citation type="submission" date="2013-10" db="EMBL/GenBank/DDBJ databases">
        <authorList>
            <person name="Schartl M."/>
            <person name="Warren W."/>
        </authorList>
    </citation>
    <scope>NUCLEOTIDE SEQUENCE [LARGE SCALE GENOMIC DNA]</scope>
    <source>
        <strain evidence="4">female</strain>
    </source>
</reference>
<keyword evidence="1" id="KW-0175">Coiled coil</keyword>
<keyword evidence="4" id="KW-1185">Reference proteome</keyword>
<dbReference type="GO" id="GO:0005737">
    <property type="term" value="C:cytoplasm"/>
    <property type="evidence" value="ECO:0007669"/>
    <property type="project" value="TreeGrafter"/>
</dbReference>
<reference evidence="3" key="2">
    <citation type="submission" date="2025-08" db="UniProtKB">
        <authorList>
            <consortium name="Ensembl"/>
        </authorList>
    </citation>
    <scope>IDENTIFICATION</scope>
</reference>
<dbReference type="PANTHER" id="PTHR16155">
    <property type="entry name" value="DED DOMAIN-CONTAINING PROTEIN"/>
    <property type="match status" value="1"/>
</dbReference>
<feature type="coiled-coil region" evidence="1">
    <location>
        <begin position="362"/>
        <end position="389"/>
    </location>
</feature>
<dbReference type="AlphaFoldDB" id="A0A096M8U8"/>
<evidence type="ECO:0000256" key="2">
    <source>
        <dbReference type="SAM" id="SignalP"/>
    </source>
</evidence>
<reference evidence="3" key="3">
    <citation type="submission" date="2025-09" db="UniProtKB">
        <authorList>
            <consortium name="Ensembl"/>
        </authorList>
    </citation>
    <scope>IDENTIFICATION</scope>
</reference>
<dbReference type="STRING" id="48698.ENSPFOP00000027839"/>
<keyword evidence="2" id="KW-0732">Signal</keyword>
<dbReference type="eggNOG" id="ENOG502SI1E">
    <property type="taxonomic scope" value="Eukaryota"/>
</dbReference>
<dbReference type="OMA" id="SEYDGCA"/>
<accession>A0A096M8U8</accession>
<evidence type="ECO:0000256" key="1">
    <source>
        <dbReference type="SAM" id="Coils"/>
    </source>
</evidence>
<protein>
    <submittedName>
        <fullName evidence="3">Uncharacterized protein</fullName>
    </submittedName>
</protein>
<dbReference type="GeneTree" id="ENSGT00390000013973"/>
<proteinExistence type="predicted"/>
<organism evidence="3 4">
    <name type="scientific">Poecilia formosa</name>
    <name type="common">Amazon molly</name>
    <name type="synonym">Limia formosa</name>
    <dbReference type="NCBI Taxonomy" id="48698"/>
    <lineage>
        <taxon>Eukaryota</taxon>
        <taxon>Metazoa</taxon>
        <taxon>Chordata</taxon>
        <taxon>Craniata</taxon>
        <taxon>Vertebrata</taxon>
        <taxon>Euteleostomi</taxon>
        <taxon>Actinopterygii</taxon>
        <taxon>Neopterygii</taxon>
        <taxon>Teleostei</taxon>
        <taxon>Neoteleostei</taxon>
        <taxon>Acanthomorphata</taxon>
        <taxon>Ovalentaria</taxon>
        <taxon>Atherinomorphae</taxon>
        <taxon>Cyprinodontiformes</taxon>
        <taxon>Poeciliidae</taxon>
        <taxon>Poeciliinae</taxon>
        <taxon>Poecilia</taxon>
    </lineage>
</organism>
<name>A0A096M8U8_POEFO</name>
<evidence type="ECO:0000313" key="3">
    <source>
        <dbReference type="Ensembl" id="ENSPFOP00000027839.1"/>
    </source>
</evidence>
<dbReference type="EMBL" id="AYCK01008984">
    <property type="status" value="NOT_ANNOTATED_CDS"/>
    <property type="molecule type" value="Genomic_DNA"/>
</dbReference>
<feature type="chain" id="PRO_5001920035" evidence="2">
    <location>
        <begin position="20"/>
        <end position="597"/>
    </location>
</feature>
<dbReference type="Ensembl" id="ENSPFOT00000025476.1">
    <property type="protein sequence ID" value="ENSPFOP00000027839.1"/>
    <property type="gene ID" value="ENSPFOG00000024812.1"/>
</dbReference>
<sequence>TNPMSTNSKLFSMLALLNAYVPNSYLIMEECRGILGPPDPIYGGPPFEVRMQPFSKLIRVSGSKVRLIHSEIARKSVELLAELGIPRSSLALNCVFLLCGEEVQPHTVQFVKDLLTKREMGPKGKEKFSLLIKDIVEQEKFIKALMVLIKASNKFQDKHIFPQTVARLYNIGGCRPNFKKAEKWAKEAIKRAQNNSYAADTLGQVYKNHLLRGVKGSSEVNKMAVKALEAFKDVEMKAEKELHPEWSEYDGCANYSVSFNNRGHFGFIEVAKIVSEKHKHDNPFEDTLKLEVEDKFEFFEWYLSYSQPDRITVEPDFFWKDVASCYQQYTAEVAADSTSFPALLDCLNHGLFVSKEKRAFKSEVTEKTRQQLEQIRDELKTAYEEAADDVKVAERYILSNIILSNKEPHSPQHALVRQLQEILQRLLPNGANSKGPEFYLLVLLLFWPEEQLQKGQENNDDESLMQKAYDKVYDNYLRGRYLLPLFFLGKDSGLSRWIHRSRLDAAVENRVETINDMWDSGEVWQLPQIQEMLQPIQMETMQQSGGDEKMFLSVGGKIIRKYQCQVHHVHESGTLSPKRFYLGFNIRGPVIFKVEDY</sequence>
<dbReference type="Proteomes" id="UP000028760">
    <property type="component" value="Unassembled WGS sequence"/>
</dbReference>
<dbReference type="PANTHER" id="PTHR16155:SF18">
    <property type="entry name" value="STERILE ALPHA MOTIF DOMAIN-CONTAINING PROTEIN 9-LIKE"/>
    <property type="match status" value="1"/>
</dbReference>
<evidence type="ECO:0000313" key="4">
    <source>
        <dbReference type="Proteomes" id="UP000028760"/>
    </source>
</evidence>
<feature type="signal peptide" evidence="2">
    <location>
        <begin position="1"/>
        <end position="19"/>
    </location>
</feature>